<dbReference type="Pfam" id="PF10145">
    <property type="entry name" value="PhageMin_Tail"/>
    <property type="match status" value="1"/>
</dbReference>
<feature type="compositionally biased region" description="Basic and acidic residues" evidence="2">
    <location>
        <begin position="604"/>
        <end position="618"/>
    </location>
</feature>
<organism evidence="4 5">
    <name type="scientific">Mycoplana azooxidifex</name>
    <dbReference type="NCBI Taxonomy" id="1636188"/>
    <lineage>
        <taxon>Bacteria</taxon>
        <taxon>Pseudomonadati</taxon>
        <taxon>Pseudomonadota</taxon>
        <taxon>Alphaproteobacteria</taxon>
        <taxon>Hyphomicrobiales</taxon>
        <taxon>Rhizobiaceae</taxon>
        <taxon>Mycoplana</taxon>
    </lineage>
</organism>
<dbReference type="EMBL" id="JACIEE010000009">
    <property type="protein sequence ID" value="MBB3979101.1"/>
    <property type="molecule type" value="Genomic_DNA"/>
</dbReference>
<keyword evidence="5" id="KW-1185">Reference proteome</keyword>
<dbReference type="PANTHER" id="PTHR37813:SF1">
    <property type="entry name" value="FELS-2 PROPHAGE PROTEIN"/>
    <property type="match status" value="1"/>
</dbReference>
<gene>
    <name evidence="4" type="ORF">GGQ64_004337</name>
</gene>
<reference evidence="4 5" key="1">
    <citation type="submission" date="2020-08" db="EMBL/GenBank/DDBJ databases">
        <title>Genomic Encyclopedia of Type Strains, Phase IV (KMG-IV): sequencing the most valuable type-strain genomes for metagenomic binning, comparative biology and taxonomic classification.</title>
        <authorList>
            <person name="Goeker M."/>
        </authorList>
    </citation>
    <scope>NUCLEOTIDE SEQUENCE [LARGE SCALE GENOMIC DNA]</scope>
    <source>
        <strain evidence="4 5">DSM 100211</strain>
    </source>
</reference>
<dbReference type="PANTHER" id="PTHR37813">
    <property type="entry name" value="FELS-2 PROPHAGE PROTEIN"/>
    <property type="match status" value="1"/>
</dbReference>
<evidence type="ECO:0000256" key="1">
    <source>
        <dbReference type="ARBA" id="ARBA00022612"/>
    </source>
</evidence>
<keyword evidence="1" id="KW-1188">Viral release from host cell</keyword>
<dbReference type="InterPro" id="IPR010090">
    <property type="entry name" value="Phage_tape_meas"/>
</dbReference>
<feature type="compositionally biased region" description="Polar residues" evidence="2">
    <location>
        <begin position="822"/>
        <end position="834"/>
    </location>
</feature>
<evidence type="ECO:0000313" key="5">
    <source>
        <dbReference type="Proteomes" id="UP000574761"/>
    </source>
</evidence>
<comment type="caution">
    <text evidence="4">The sequence shown here is derived from an EMBL/GenBank/DDBJ whole genome shotgun (WGS) entry which is preliminary data.</text>
</comment>
<feature type="region of interest" description="Disordered" evidence="2">
    <location>
        <begin position="815"/>
        <end position="848"/>
    </location>
</feature>
<evidence type="ECO:0000256" key="2">
    <source>
        <dbReference type="SAM" id="MobiDB-lite"/>
    </source>
</evidence>
<evidence type="ECO:0000313" key="4">
    <source>
        <dbReference type="EMBL" id="MBB3979101.1"/>
    </source>
</evidence>
<feature type="region of interest" description="Disordered" evidence="2">
    <location>
        <begin position="435"/>
        <end position="630"/>
    </location>
</feature>
<sequence>MTREVEARLKISAVDRTGRVLQQVGSRLQQVNRQAASLNAQQGVLGRTTASTFAVMGRYLAPAALGAFAAGAVKDFAAIERQMARIGITADASAAETEAAFRRMQDVSKEMALPVDAAVSALDTLVSSGLSLKEAMDFLPSVLATAQASGSATEDIANTAIKASSALKIQAGEMQHAFDIMVMGGKAGQFELKDMAAFIPELANSFASLGYTGEGGLKQLIAVLQTLREDTGSASAAATQAQNIFGKMFSEQTAKKFADFGINLRKEMEAAKASGEDAISAFVRLSKEALKGDLSKLPLLFTDQEFRLGMQSLITSPEALEKFVRVLNTAQVDGTVFRDLQKVTSDTQASIDRMAASWEKMKTSLGGKVAGGVVPVLDAINDATDKSAAVDRALKNRGMGYLESQWHRLTLSQEEHDRLAIEGGFKDPALRAQYEQGPKLPDGWKADKEFPGGGTSNGAMPEAGPIPSPRPAQDVADLGPTLPDGGTPAKGAPGGGAAKAAMSQAGSMPVPRPAPDVSGLGAKLPDGGGETSKAAMSETGPLPARRLTQDLSDLGPKQPEGWKSEKEFPGGGASKGAMPEAGPIPTPRPAHGLSDLGPKPPGGPEKELPSEAPKRRAAPDLSDLGKSTGTVAVPVSRPTYIEADAGRDQMTAVMLARRAEIDYLNKSGLDWNHPSAPDDFSGPAVGYQPWEPKKVYSDSVVDKQYPRLDKSPVEAMRDGDRRSYVERHAGMEPWTPTRAWEGIKDFFSPEEAQPVGEALAQAAIARMSSDAGAVGTEMAGVVRDILASIAPQIGAAIGQAFAASASQVKVGVNVPGAASANPAKSNPVKANTGRSMPELSGANGGSAF</sequence>
<dbReference type="NCBIfam" id="TIGR01760">
    <property type="entry name" value="tape_meas_TP901"/>
    <property type="match status" value="1"/>
</dbReference>
<proteinExistence type="predicted"/>
<evidence type="ECO:0000259" key="3">
    <source>
        <dbReference type="Pfam" id="PF10145"/>
    </source>
</evidence>
<protein>
    <submittedName>
        <fullName evidence="4">TP901 family phage tail tape measure protein</fullName>
    </submittedName>
</protein>
<feature type="domain" description="Phage tail tape measure protein" evidence="3">
    <location>
        <begin position="104"/>
        <end position="287"/>
    </location>
</feature>
<dbReference type="AlphaFoldDB" id="A0A7W6D9C9"/>
<dbReference type="RefSeq" id="WP_183807350.1">
    <property type="nucleotide sequence ID" value="NZ_JACIEE010000009.1"/>
</dbReference>
<name>A0A7W6D9C9_9HYPH</name>
<dbReference type="Proteomes" id="UP000574761">
    <property type="component" value="Unassembled WGS sequence"/>
</dbReference>
<accession>A0A7W6D9C9</accession>